<dbReference type="CDD" id="cd01389">
    <property type="entry name" value="HMG-box_ROX1-like"/>
    <property type="match status" value="1"/>
</dbReference>
<dbReference type="PROSITE" id="PS50118">
    <property type="entry name" value="HMG_BOX_2"/>
    <property type="match status" value="1"/>
</dbReference>
<feature type="region of interest" description="Disordered" evidence="4">
    <location>
        <begin position="31"/>
        <end position="59"/>
    </location>
</feature>
<dbReference type="Pfam" id="PF00505">
    <property type="entry name" value="HMG_box"/>
    <property type="match status" value="1"/>
</dbReference>
<feature type="region of interest" description="Disordered" evidence="4">
    <location>
        <begin position="231"/>
        <end position="254"/>
    </location>
</feature>
<feature type="non-terminal residue" evidence="6">
    <location>
        <position position="254"/>
    </location>
</feature>
<feature type="DNA-binding region" description="HMG box" evidence="3">
    <location>
        <begin position="83"/>
        <end position="153"/>
    </location>
</feature>
<sequence>MENDHTATASARFHLSRALTALDAEQKLFTGSSSALSPQSAPTLFPAEAPKTAPPTASLIPPATVITATAKKTHKKKGREGVIPRPPNAFILYRSFKQPALVAECKGEGKSSRDFSQRIGVMWADETPAVRSHFQALAAERMKQHRIAYPEYKYRASSSSTNNHSNDSSRKNKASNTKNVNNINSNRKNSVRCLNVQTSGTSLCDSQPLGLSSLSSVAAIALSQFSTLPGDSAKLLSRPSSDSTPSVASPSLSF</sequence>
<dbReference type="PANTHER" id="PTHR10270:SF161">
    <property type="entry name" value="SEX-DETERMINING REGION Y PROTEIN"/>
    <property type="match status" value="1"/>
</dbReference>
<keyword evidence="1 3" id="KW-0238">DNA-binding</keyword>
<accession>A0AAD5T5U2</accession>
<comment type="caution">
    <text evidence="6">The sequence shown here is derived from an EMBL/GenBank/DDBJ whole genome shotgun (WGS) entry which is preliminary data.</text>
</comment>
<dbReference type="GO" id="GO:0005634">
    <property type="term" value="C:nucleus"/>
    <property type="evidence" value="ECO:0007669"/>
    <property type="project" value="UniProtKB-UniRule"/>
</dbReference>
<feature type="compositionally biased region" description="Low complexity" evidence="4">
    <location>
        <begin position="46"/>
        <end position="59"/>
    </location>
</feature>
<dbReference type="EMBL" id="JADGJH010000884">
    <property type="protein sequence ID" value="KAJ3121389.1"/>
    <property type="molecule type" value="Genomic_DNA"/>
</dbReference>
<evidence type="ECO:0000256" key="4">
    <source>
        <dbReference type="SAM" id="MobiDB-lite"/>
    </source>
</evidence>
<evidence type="ECO:0000256" key="2">
    <source>
        <dbReference type="ARBA" id="ARBA00023163"/>
    </source>
</evidence>
<keyword evidence="3" id="KW-0539">Nucleus</keyword>
<keyword evidence="2" id="KW-0804">Transcription</keyword>
<feature type="compositionally biased region" description="Low complexity" evidence="4">
    <location>
        <begin position="174"/>
        <end position="188"/>
    </location>
</feature>
<dbReference type="GO" id="GO:0001228">
    <property type="term" value="F:DNA-binding transcription activator activity, RNA polymerase II-specific"/>
    <property type="evidence" value="ECO:0007669"/>
    <property type="project" value="TreeGrafter"/>
</dbReference>
<dbReference type="InterPro" id="IPR009071">
    <property type="entry name" value="HMG_box_dom"/>
</dbReference>
<dbReference type="GO" id="GO:0000978">
    <property type="term" value="F:RNA polymerase II cis-regulatory region sequence-specific DNA binding"/>
    <property type="evidence" value="ECO:0007669"/>
    <property type="project" value="TreeGrafter"/>
</dbReference>
<evidence type="ECO:0000256" key="1">
    <source>
        <dbReference type="ARBA" id="ARBA00023125"/>
    </source>
</evidence>
<dbReference type="AlphaFoldDB" id="A0AAD5T5U2"/>
<name>A0AAD5T5U2_9FUNG</name>
<evidence type="ECO:0000313" key="6">
    <source>
        <dbReference type="EMBL" id="KAJ3121389.1"/>
    </source>
</evidence>
<feature type="compositionally biased region" description="Low complexity" evidence="4">
    <location>
        <begin position="157"/>
        <end position="166"/>
    </location>
</feature>
<keyword evidence="7" id="KW-1185">Reference proteome</keyword>
<organism evidence="6 7">
    <name type="scientific">Physocladia obscura</name>
    <dbReference type="NCBI Taxonomy" id="109957"/>
    <lineage>
        <taxon>Eukaryota</taxon>
        <taxon>Fungi</taxon>
        <taxon>Fungi incertae sedis</taxon>
        <taxon>Chytridiomycota</taxon>
        <taxon>Chytridiomycota incertae sedis</taxon>
        <taxon>Chytridiomycetes</taxon>
        <taxon>Chytridiales</taxon>
        <taxon>Chytriomycetaceae</taxon>
        <taxon>Physocladia</taxon>
    </lineage>
</organism>
<evidence type="ECO:0000259" key="5">
    <source>
        <dbReference type="PROSITE" id="PS50118"/>
    </source>
</evidence>
<evidence type="ECO:0000313" key="7">
    <source>
        <dbReference type="Proteomes" id="UP001211907"/>
    </source>
</evidence>
<feature type="compositionally biased region" description="Polar residues" evidence="4">
    <location>
        <begin position="31"/>
        <end position="42"/>
    </location>
</feature>
<reference evidence="6" key="1">
    <citation type="submission" date="2020-05" db="EMBL/GenBank/DDBJ databases">
        <title>Phylogenomic resolution of chytrid fungi.</title>
        <authorList>
            <person name="Stajich J.E."/>
            <person name="Amses K."/>
            <person name="Simmons R."/>
            <person name="Seto K."/>
            <person name="Myers J."/>
            <person name="Bonds A."/>
            <person name="Quandt C.A."/>
            <person name="Barry K."/>
            <person name="Liu P."/>
            <person name="Grigoriev I."/>
            <person name="Longcore J.E."/>
            <person name="James T.Y."/>
        </authorList>
    </citation>
    <scope>NUCLEOTIDE SEQUENCE</scope>
    <source>
        <strain evidence="6">JEL0513</strain>
    </source>
</reference>
<dbReference type="GO" id="GO:0030154">
    <property type="term" value="P:cell differentiation"/>
    <property type="evidence" value="ECO:0007669"/>
    <property type="project" value="TreeGrafter"/>
</dbReference>
<dbReference type="Gene3D" id="1.10.30.10">
    <property type="entry name" value="High mobility group box domain"/>
    <property type="match status" value="1"/>
</dbReference>
<feature type="compositionally biased region" description="Low complexity" evidence="4">
    <location>
        <begin position="235"/>
        <end position="254"/>
    </location>
</feature>
<gene>
    <name evidence="6" type="ORF">HK100_012401</name>
</gene>
<dbReference type="InterPro" id="IPR036910">
    <property type="entry name" value="HMG_box_dom_sf"/>
</dbReference>
<dbReference type="Proteomes" id="UP001211907">
    <property type="component" value="Unassembled WGS sequence"/>
</dbReference>
<feature type="domain" description="HMG box" evidence="5">
    <location>
        <begin position="83"/>
        <end position="153"/>
    </location>
</feature>
<protein>
    <recommendedName>
        <fullName evidence="5">HMG box domain-containing protein</fullName>
    </recommendedName>
</protein>
<proteinExistence type="predicted"/>
<dbReference type="PANTHER" id="PTHR10270">
    <property type="entry name" value="SOX TRANSCRIPTION FACTOR"/>
    <property type="match status" value="1"/>
</dbReference>
<feature type="region of interest" description="Disordered" evidence="4">
    <location>
        <begin position="153"/>
        <end position="188"/>
    </location>
</feature>
<dbReference type="InterPro" id="IPR050140">
    <property type="entry name" value="SRY-related_HMG-box_TF-like"/>
</dbReference>
<dbReference type="SUPFAM" id="SSF47095">
    <property type="entry name" value="HMG-box"/>
    <property type="match status" value="1"/>
</dbReference>
<dbReference type="SMART" id="SM00398">
    <property type="entry name" value="HMG"/>
    <property type="match status" value="1"/>
</dbReference>
<evidence type="ECO:0000256" key="3">
    <source>
        <dbReference type="PROSITE-ProRule" id="PRU00267"/>
    </source>
</evidence>